<reference evidence="1" key="2">
    <citation type="submission" date="2022-01" db="EMBL/GenBank/DDBJ databases">
        <authorList>
            <person name="Yamashiro T."/>
            <person name="Shiraishi A."/>
            <person name="Satake H."/>
            <person name="Nakayama K."/>
        </authorList>
    </citation>
    <scope>NUCLEOTIDE SEQUENCE</scope>
</reference>
<accession>A0ABQ5HGD7</accession>
<evidence type="ECO:0000313" key="1">
    <source>
        <dbReference type="EMBL" id="GJT86960.1"/>
    </source>
</evidence>
<gene>
    <name evidence="1" type="ORF">Tco_1068677</name>
</gene>
<dbReference type="Proteomes" id="UP001151760">
    <property type="component" value="Unassembled WGS sequence"/>
</dbReference>
<reference evidence="1" key="1">
    <citation type="journal article" date="2022" name="Int. J. Mol. Sci.">
        <title>Draft Genome of Tanacetum Coccineum: Genomic Comparison of Closely Related Tanacetum-Family Plants.</title>
        <authorList>
            <person name="Yamashiro T."/>
            <person name="Shiraishi A."/>
            <person name="Nakayama K."/>
            <person name="Satake H."/>
        </authorList>
    </citation>
    <scope>NUCLEOTIDE SEQUENCE</scope>
</reference>
<evidence type="ECO:0000313" key="2">
    <source>
        <dbReference type="Proteomes" id="UP001151760"/>
    </source>
</evidence>
<keyword evidence="2" id="KW-1185">Reference proteome</keyword>
<dbReference type="EMBL" id="BQNB010019595">
    <property type="protein sequence ID" value="GJT86960.1"/>
    <property type="molecule type" value="Genomic_DNA"/>
</dbReference>
<name>A0ABQ5HGD7_9ASTR</name>
<sequence length="191" mass="21614">MGMTTGKDTSLTNLKRLQNESTIQLLGYEESPGYSKQRYHICGLNLWSQSQAVGAQIRVRGPKTVGASRIVEDEMKNTLKMKHPPRREDPKLHRYEDPPESLGLRLLHEGRLAKACSDIAYVTGHSIFVEDSCNERLAVTLTRDGFLDQREQCSVCSDDTEKGYERSSIVLREGYSQFNDVSSRYLVLKVS</sequence>
<organism evidence="1 2">
    <name type="scientific">Tanacetum coccineum</name>
    <dbReference type="NCBI Taxonomy" id="301880"/>
    <lineage>
        <taxon>Eukaryota</taxon>
        <taxon>Viridiplantae</taxon>
        <taxon>Streptophyta</taxon>
        <taxon>Embryophyta</taxon>
        <taxon>Tracheophyta</taxon>
        <taxon>Spermatophyta</taxon>
        <taxon>Magnoliopsida</taxon>
        <taxon>eudicotyledons</taxon>
        <taxon>Gunneridae</taxon>
        <taxon>Pentapetalae</taxon>
        <taxon>asterids</taxon>
        <taxon>campanulids</taxon>
        <taxon>Asterales</taxon>
        <taxon>Asteraceae</taxon>
        <taxon>Asteroideae</taxon>
        <taxon>Anthemideae</taxon>
        <taxon>Anthemidinae</taxon>
        <taxon>Tanacetum</taxon>
    </lineage>
</organism>
<comment type="caution">
    <text evidence="1">The sequence shown here is derived from an EMBL/GenBank/DDBJ whole genome shotgun (WGS) entry which is preliminary data.</text>
</comment>
<protein>
    <submittedName>
        <fullName evidence="1">Uncharacterized protein</fullName>
    </submittedName>
</protein>
<proteinExistence type="predicted"/>